<evidence type="ECO:0000313" key="3">
    <source>
        <dbReference type="Proteomes" id="UP000256970"/>
    </source>
</evidence>
<name>A0A383VYM7_TETOB</name>
<protein>
    <recommendedName>
        <fullName evidence="4">Charged multivesicular body protein 1a</fullName>
    </recommendedName>
</protein>
<dbReference type="AlphaFoldDB" id="A0A383VYM7"/>
<dbReference type="OrthoDB" id="10266568at2759"/>
<accession>A0A383VYM7</accession>
<dbReference type="STRING" id="3088.A0A383VYM7"/>
<evidence type="ECO:0008006" key="4">
    <source>
        <dbReference type="Google" id="ProtNLM"/>
    </source>
</evidence>
<organism evidence="2 3">
    <name type="scientific">Tetradesmus obliquus</name>
    <name type="common">Green alga</name>
    <name type="synonym">Acutodesmus obliquus</name>
    <dbReference type="NCBI Taxonomy" id="3088"/>
    <lineage>
        <taxon>Eukaryota</taxon>
        <taxon>Viridiplantae</taxon>
        <taxon>Chlorophyta</taxon>
        <taxon>core chlorophytes</taxon>
        <taxon>Chlorophyceae</taxon>
        <taxon>CS clade</taxon>
        <taxon>Sphaeropleales</taxon>
        <taxon>Scenedesmaceae</taxon>
        <taxon>Tetradesmus</taxon>
    </lineage>
</organism>
<dbReference type="InterPro" id="IPR005024">
    <property type="entry name" value="Snf7_fam"/>
</dbReference>
<evidence type="ECO:0000313" key="2">
    <source>
        <dbReference type="EMBL" id="SZX70565.1"/>
    </source>
</evidence>
<dbReference type="Proteomes" id="UP000256970">
    <property type="component" value="Unassembled WGS sequence"/>
</dbReference>
<dbReference type="PANTHER" id="PTHR10476">
    <property type="entry name" value="CHARGED MULTIVESICULAR BODY PROTEIN"/>
    <property type="match status" value="1"/>
</dbReference>
<keyword evidence="3" id="KW-1185">Reference proteome</keyword>
<reference evidence="2 3" key="1">
    <citation type="submission" date="2016-10" db="EMBL/GenBank/DDBJ databases">
        <authorList>
            <person name="Cai Z."/>
        </authorList>
    </citation>
    <scope>NUCLEOTIDE SEQUENCE [LARGE SCALE GENOMIC DNA]</scope>
</reference>
<gene>
    <name evidence="2" type="ORF">BQ4739_LOCUS10768</name>
    <name evidence="1" type="ORF">BQ4739_LOCUS4964</name>
</gene>
<sequence length="198" mass="21768">MGDKLLEQVFNLKFMAKTLNRSAVKCEKDEKAERLKVKKAIEKGNVEGAKIYAQNAIRKKHEQLNYLRLASRLDAVVSRLDTQAKMQMVNKNMMAITKNLEKALAANNLEKIAGTMQQFEKQFENLDLQTQVVDGVMSQQAALSTPEDEVGALMQQVADEHGLELQIGLPGASTSVAAAAQAAPEADLTSRLAELKGR</sequence>
<dbReference type="EMBL" id="FNXT01000994">
    <property type="protein sequence ID" value="SZX70565.1"/>
    <property type="molecule type" value="Genomic_DNA"/>
</dbReference>
<proteinExistence type="predicted"/>
<dbReference type="EMBL" id="FNXT01000412">
    <property type="protein sequence ID" value="SZX64457.1"/>
    <property type="molecule type" value="Genomic_DNA"/>
</dbReference>
<dbReference type="Pfam" id="PF03357">
    <property type="entry name" value="Snf7"/>
    <property type="match status" value="1"/>
</dbReference>
<dbReference type="Gene3D" id="6.10.140.1230">
    <property type="match status" value="1"/>
</dbReference>
<dbReference type="GO" id="GO:0007034">
    <property type="term" value="P:vacuolar transport"/>
    <property type="evidence" value="ECO:0007669"/>
    <property type="project" value="InterPro"/>
</dbReference>
<evidence type="ECO:0000313" key="1">
    <source>
        <dbReference type="EMBL" id="SZX64457.1"/>
    </source>
</evidence>